<keyword evidence="1" id="KW-1133">Transmembrane helix</keyword>
<dbReference type="InterPro" id="IPR025945">
    <property type="entry name" value="DHHW"/>
</dbReference>
<dbReference type="EMBL" id="UGQE01000001">
    <property type="protein sequence ID" value="STZ10340.1"/>
    <property type="molecule type" value="Genomic_DNA"/>
</dbReference>
<evidence type="ECO:0000313" key="4">
    <source>
        <dbReference type="Proteomes" id="UP000190435"/>
    </source>
</evidence>
<evidence type="ECO:0000313" key="3">
    <source>
        <dbReference type="EMBL" id="STZ10340.1"/>
    </source>
</evidence>
<dbReference type="AlphaFoldDB" id="A0A1T0ACS4"/>
<dbReference type="Proteomes" id="UP000255279">
    <property type="component" value="Unassembled WGS sequence"/>
</dbReference>
<organism evidence="2 4">
    <name type="scientific">Moraxella caviae</name>
    <dbReference type="NCBI Taxonomy" id="34060"/>
    <lineage>
        <taxon>Bacteria</taxon>
        <taxon>Pseudomonadati</taxon>
        <taxon>Pseudomonadota</taxon>
        <taxon>Gammaproteobacteria</taxon>
        <taxon>Moraxellales</taxon>
        <taxon>Moraxellaceae</taxon>
        <taxon>Moraxella</taxon>
    </lineage>
</organism>
<dbReference type="Pfam" id="PF14286">
    <property type="entry name" value="DHHW"/>
    <property type="match status" value="1"/>
</dbReference>
<sequence length="430" mass="48857">MKNIIMILNSMLFIVALVVGGIAFWFMPQQTISEDENRELAPKPVATKDSVLSGEYEKSFEEYYNDHFPYRNLWIGFANHINTIKGIKSQEFRVIEPATPPASHSTTTQNAATDEAVNKEQDPLDFEVDDAEFNRIKGVIVVDGRVVQNFGGSKATVSPYADMLNTYRNTLDASVRMYAMMIPSGSDFYLPKQVNDGIKKEWENIQIFNSLLDLGILPVPAYEEMLPHRDEYIAFRTDHHWTGLGAYYAYRAMARTAGFTPVELDQMQIVKQEKSFMGSLYNYTRDQELKKNPDFLEYYKLPNHDDISVTINTKKMDHNNADAGSPWVLFAESSNSYGAFLGGDYPLLRIKTKNTSGRKIIVVKDSFGNALAPYLAAHYDEIYVIDYRHFKGSLPKLIQDYQVTDLLFAFNTFAANSNSVVKFGTAMLNR</sequence>
<proteinExistence type="predicted"/>
<reference evidence="3 5" key="2">
    <citation type="submission" date="2018-06" db="EMBL/GenBank/DDBJ databases">
        <authorList>
            <consortium name="Pathogen Informatics"/>
            <person name="Doyle S."/>
        </authorList>
    </citation>
    <scope>NUCLEOTIDE SEQUENCE [LARGE SCALE GENOMIC DNA]</scope>
    <source>
        <strain evidence="3 5">NCTC10293</strain>
    </source>
</reference>
<dbReference type="EMBL" id="MUXU01000003">
    <property type="protein sequence ID" value="OOR93516.1"/>
    <property type="molecule type" value="Genomic_DNA"/>
</dbReference>
<reference evidence="2 4" key="1">
    <citation type="submission" date="2017-02" db="EMBL/GenBank/DDBJ databases">
        <title>Draft genome sequence of Moraxella caviae CCUG 355 type strain.</title>
        <authorList>
            <person name="Engstrom-Jakobsson H."/>
            <person name="Salva-Serra F."/>
            <person name="Thorell K."/>
            <person name="Gonzales-Siles L."/>
            <person name="Karlsson R."/>
            <person name="Boulund F."/>
            <person name="Engstrand L."/>
            <person name="Moore E."/>
        </authorList>
    </citation>
    <scope>NUCLEOTIDE SEQUENCE [LARGE SCALE GENOMIC DNA]</scope>
    <source>
        <strain evidence="2 4">CCUG 355</strain>
    </source>
</reference>
<dbReference type="Proteomes" id="UP000190435">
    <property type="component" value="Unassembled WGS sequence"/>
</dbReference>
<evidence type="ECO:0000313" key="2">
    <source>
        <dbReference type="EMBL" id="OOR93516.1"/>
    </source>
</evidence>
<accession>A0A1T0ACS4</accession>
<protein>
    <recommendedName>
        <fullName evidence="6">AlgX/AlgJ SGNH hydrolase-like domain-containing protein</fullName>
    </recommendedName>
</protein>
<keyword evidence="1" id="KW-0812">Transmembrane</keyword>
<dbReference type="RefSeq" id="WP_078275488.1">
    <property type="nucleotide sequence ID" value="NZ_CAACXO010000004.1"/>
</dbReference>
<gene>
    <name evidence="2" type="ORF">B0181_00225</name>
    <name evidence="3" type="ORF">NCTC10293_00672</name>
</gene>
<evidence type="ECO:0000256" key="1">
    <source>
        <dbReference type="SAM" id="Phobius"/>
    </source>
</evidence>
<feature type="transmembrane region" description="Helical" evidence="1">
    <location>
        <begin position="7"/>
        <end position="27"/>
    </location>
</feature>
<dbReference type="STRING" id="34060.B0181_00225"/>
<keyword evidence="4" id="KW-1185">Reference proteome</keyword>
<dbReference type="OrthoDB" id="9760774at2"/>
<evidence type="ECO:0008006" key="6">
    <source>
        <dbReference type="Google" id="ProtNLM"/>
    </source>
</evidence>
<name>A0A1T0ACS4_9GAMM</name>
<keyword evidence="1" id="KW-0472">Membrane</keyword>
<evidence type="ECO:0000313" key="5">
    <source>
        <dbReference type="Proteomes" id="UP000255279"/>
    </source>
</evidence>